<comment type="catalytic activity">
    <reaction evidence="1">
        <text>6-hydroxymethyl-7,8-dihydropterin + ATP = (7,8-dihydropterin-6-yl)methyl diphosphate + AMP + H(+)</text>
        <dbReference type="Rhea" id="RHEA:11412"/>
        <dbReference type="ChEBI" id="CHEBI:15378"/>
        <dbReference type="ChEBI" id="CHEBI:30616"/>
        <dbReference type="ChEBI" id="CHEBI:44841"/>
        <dbReference type="ChEBI" id="CHEBI:72950"/>
        <dbReference type="ChEBI" id="CHEBI:456215"/>
        <dbReference type="EC" id="2.7.6.3"/>
    </reaction>
</comment>
<dbReference type="NCBIfam" id="TIGR01498">
    <property type="entry name" value="folK"/>
    <property type="match status" value="1"/>
</dbReference>
<evidence type="ECO:0000259" key="9">
    <source>
        <dbReference type="PROSITE" id="PS00794"/>
    </source>
</evidence>
<protein>
    <recommendedName>
        <fullName evidence="3">2-amino-4-hydroxy-6-hydroxymethyldihydropteridine diphosphokinase</fullName>
        <ecNumber evidence="3">2.7.6.3</ecNumber>
    </recommendedName>
</protein>
<comment type="pathway">
    <text evidence="2">Cofactor biosynthesis; tetrahydrofolate biosynthesis; 2-amino-4-hydroxy-6-hydroxymethyl-7,8-dihydropteridine diphosphate from 7,8-dihydroneopterin triphosphate: step 4/4.</text>
</comment>
<dbReference type="GO" id="GO:0005524">
    <property type="term" value="F:ATP binding"/>
    <property type="evidence" value="ECO:0007669"/>
    <property type="project" value="UniProtKB-KW"/>
</dbReference>
<keyword evidence="5" id="KW-0547">Nucleotide-binding</keyword>
<dbReference type="PANTHER" id="PTHR43071:SF1">
    <property type="entry name" value="2-AMINO-4-HYDROXY-6-HYDROXYMETHYLDIHYDROPTERIDINE PYROPHOSPHOKINASE"/>
    <property type="match status" value="1"/>
</dbReference>
<name>A0A2M7T8E0_9ACTN</name>
<evidence type="ECO:0000256" key="7">
    <source>
        <dbReference type="ARBA" id="ARBA00022840"/>
    </source>
</evidence>
<keyword evidence="8" id="KW-0289">Folate biosynthesis</keyword>
<dbReference type="InterPro" id="IPR000550">
    <property type="entry name" value="Hppk"/>
</dbReference>
<comment type="caution">
    <text evidence="10">The sequence shown here is derived from an EMBL/GenBank/DDBJ whole genome shotgun (WGS) entry which is preliminary data.</text>
</comment>
<sequence>MAKVFLSLGSNLGDRVMQLRQAVRAIADHEAVELVKSSSVYETEPVGDVPQQNFYNIVIEVTTDLSPHELLELAHTVERSLNRKRKLHWGPRTIDVDILLYNNSLINEEDLVIPHPEMLKRAFVLVPLLEIEPDIVLPRGEVALDYLHEVAGQKAEKIGSLV</sequence>
<dbReference type="GO" id="GO:0016301">
    <property type="term" value="F:kinase activity"/>
    <property type="evidence" value="ECO:0007669"/>
    <property type="project" value="UniProtKB-KW"/>
</dbReference>
<evidence type="ECO:0000256" key="8">
    <source>
        <dbReference type="ARBA" id="ARBA00022909"/>
    </source>
</evidence>
<dbReference type="GO" id="GO:0046656">
    <property type="term" value="P:folic acid biosynthetic process"/>
    <property type="evidence" value="ECO:0007669"/>
    <property type="project" value="UniProtKB-KW"/>
</dbReference>
<accession>A0A2M7T8E0</accession>
<evidence type="ECO:0000256" key="3">
    <source>
        <dbReference type="ARBA" id="ARBA00013253"/>
    </source>
</evidence>
<dbReference type="RefSeq" id="WP_286678839.1">
    <property type="nucleotide sequence ID" value="NZ_MNXI01000107.1"/>
</dbReference>
<evidence type="ECO:0000256" key="2">
    <source>
        <dbReference type="ARBA" id="ARBA00005051"/>
    </source>
</evidence>
<evidence type="ECO:0000313" key="11">
    <source>
        <dbReference type="Proteomes" id="UP000230956"/>
    </source>
</evidence>
<dbReference type="PROSITE" id="PS00794">
    <property type="entry name" value="HPPK"/>
    <property type="match status" value="1"/>
</dbReference>
<evidence type="ECO:0000256" key="5">
    <source>
        <dbReference type="ARBA" id="ARBA00022741"/>
    </source>
</evidence>
<evidence type="ECO:0000256" key="4">
    <source>
        <dbReference type="ARBA" id="ARBA00022679"/>
    </source>
</evidence>
<evidence type="ECO:0000256" key="1">
    <source>
        <dbReference type="ARBA" id="ARBA00000198"/>
    </source>
</evidence>
<evidence type="ECO:0000313" key="10">
    <source>
        <dbReference type="EMBL" id="PIZ39464.1"/>
    </source>
</evidence>
<dbReference type="Proteomes" id="UP000230956">
    <property type="component" value="Unassembled WGS sequence"/>
</dbReference>
<organism evidence="10 11">
    <name type="scientific">Candidatus Aquicultor secundus</name>
    <dbReference type="NCBI Taxonomy" id="1973895"/>
    <lineage>
        <taxon>Bacteria</taxon>
        <taxon>Bacillati</taxon>
        <taxon>Actinomycetota</taxon>
        <taxon>Candidatus Aquicultoria</taxon>
        <taxon>Candidatus Aquicultorales</taxon>
        <taxon>Candidatus Aquicultoraceae</taxon>
        <taxon>Candidatus Aquicultor</taxon>
    </lineage>
</organism>
<dbReference type="InterPro" id="IPR035907">
    <property type="entry name" value="Hppk_sf"/>
</dbReference>
<dbReference type="Pfam" id="PF01288">
    <property type="entry name" value="HPPK"/>
    <property type="match status" value="1"/>
</dbReference>
<keyword evidence="4" id="KW-0808">Transferase</keyword>
<evidence type="ECO:0000256" key="6">
    <source>
        <dbReference type="ARBA" id="ARBA00022777"/>
    </source>
</evidence>
<keyword evidence="6 10" id="KW-0418">Kinase</keyword>
<dbReference type="GO" id="GO:0046654">
    <property type="term" value="P:tetrahydrofolate biosynthetic process"/>
    <property type="evidence" value="ECO:0007669"/>
    <property type="project" value="UniProtKB-UniPathway"/>
</dbReference>
<dbReference type="GO" id="GO:0003848">
    <property type="term" value="F:2-amino-4-hydroxy-6-hydroxymethyldihydropteridine diphosphokinase activity"/>
    <property type="evidence" value="ECO:0007669"/>
    <property type="project" value="UniProtKB-EC"/>
</dbReference>
<feature type="domain" description="7,8-dihydro-6-hydroxymethylpterin-pyrophosphokinase" evidence="9">
    <location>
        <begin position="88"/>
        <end position="99"/>
    </location>
</feature>
<dbReference type="AlphaFoldDB" id="A0A2M7T8E0"/>
<dbReference type="PANTHER" id="PTHR43071">
    <property type="entry name" value="2-AMINO-4-HYDROXY-6-HYDROXYMETHYLDIHYDROPTERIDINE PYROPHOSPHOKINASE"/>
    <property type="match status" value="1"/>
</dbReference>
<dbReference type="Gene3D" id="3.30.70.560">
    <property type="entry name" value="7,8-Dihydro-6-hydroxymethylpterin-pyrophosphokinase HPPK"/>
    <property type="match status" value="1"/>
</dbReference>
<dbReference type="EMBL" id="PFNG01000120">
    <property type="protein sequence ID" value="PIZ39464.1"/>
    <property type="molecule type" value="Genomic_DNA"/>
</dbReference>
<keyword evidence="7" id="KW-0067">ATP-binding</keyword>
<dbReference type="SUPFAM" id="SSF55083">
    <property type="entry name" value="6-hydroxymethyl-7,8-dihydropterin pyrophosphokinase, HPPK"/>
    <property type="match status" value="1"/>
</dbReference>
<gene>
    <name evidence="10" type="primary">folK</name>
    <name evidence="10" type="ORF">COY37_04935</name>
</gene>
<proteinExistence type="predicted"/>
<dbReference type="UniPathway" id="UPA00077">
    <property type="reaction ID" value="UER00155"/>
</dbReference>
<reference evidence="11" key="1">
    <citation type="submission" date="2017-09" db="EMBL/GenBank/DDBJ databases">
        <title>Depth-based differentiation of microbial function through sediment-hosted aquifers and enrichment of novel symbionts in the deep terrestrial subsurface.</title>
        <authorList>
            <person name="Probst A.J."/>
            <person name="Ladd B."/>
            <person name="Jarett J.K."/>
            <person name="Geller-Mcgrath D.E."/>
            <person name="Sieber C.M.K."/>
            <person name="Emerson J.B."/>
            <person name="Anantharaman K."/>
            <person name="Thomas B.C."/>
            <person name="Malmstrom R."/>
            <person name="Stieglmeier M."/>
            <person name="Klingl A."/>
            <person name="Woyke T."/>
            <person name="Ryan C.M."/>
            <person name="Banfield J.F."/>
        </authorList>
    </citation>
    <scope>NUCLEOTIDE SEQUENCE [LARGE SCALE GENOMIC DNA]</scope>
</reference>
<dbReference type="CDD" id="cd00483">
    <property type="entry name" value="HPPK"/>
    <property type="match status" value="1"/>
</dbReference>
<dbReference type="EC" id="2.7.6.3" evidence="3"/>